<dbReference type="PROSITE" id="PS50847">
    <property type="entry name" value="GRAM_POS_ANCHORING"/>
    <property type="match status" value="1"/>
</dbReference>
<name>A0A931D9R8_9MICC</name>
<feature type="chain" id="PRO_5039173754" evidence="7">
    <location>
        <begin position="25"/>
        <end position="619"/>
    </location>
</feature>
<keyword evidence="10" id="KW-1185">Reference proteome</keyword>
<evidence type="ECO:0000313" key="9">
    <source>
        <dbReference type="EMBL" id="MBG6084628.1"/>
    </source>
</evidence>
<dbReference type="EMBL" id="JADOTZ010000001">
    <property type="protein sequence ID" value="MBG6084628.1"/>
    <property type="molecule type" value="Genomic_DNA"/>
</dbReference>
<keyword evidence="6" id="KW-1133">Transmembrane helix</keyword>
<dbReference type="InterPro" id="IPR019931">
    <property type="entry name" value="LPXTG_anchor"/>
</dbReference>
<feature type="transmembrane region" description="Helical" evidence="6">
    <location>
        <begin position="595"/>
        <end position="614"/>
    </location>
</feature>
<dbReference type="AlphaFoldDB" id="A0A931D9R8"/>
<feature type="compositionally biased region" description="Acidic residues" evidence="5">
    <location>
        <begin position="563"/>
        <end position="576"/>
    </location>
</feature>
<evidence type="ECO:0000256" key="5">
    <source>
        <dbReference type="SAM" id="MobiDB-lite"/>
    </source>
</evidence>
<dbReference type="Pfam" id="PF20597">
    <property type="entry name" value="pAdhesive_15"/>
    <property type="match status" value="1"/>
</dbReference>
<evidence type="ECO:0000256" key="3">
    <source>
        <dbReference type="ARBA" id="ARBA00022729"/>
    </source>
</evidence>
<dbReference type="Proteomes" id="UP000625033">
    <property type="component" value="Unassembled WGS sequence"/>
</dbReference>
<evidence type="ECO:0000256" key="2">
    <source>
        <dbReference type="ARBA" id="ARBA00022525"/>
    </source>
</evidence>
<keyword evidence="2" id="KW-0964">Secreted</keyword>
<accession>A0A931D9R8</accession>
<protein>
    <submittedName>
        <fullName evidence="9">Choice-of-anchor A domain-containing protein/LPXTG-motif cell wall-anchored protein</fullName>
    </submittedName>
</protein>
<evidence type="ECO:0000256" key="7">
    <source>
        <dbReference type="SAM" id="SignalP"/>
    </source>
</evidence>
<keyword evidence="1" id="KW-0134">Cell wall</keyword>
<evidence type="ECO:0000259" key="8">
    <source>
        <dbReference type="PROSITE" id="PS50847"/>
    </source>
</evidence>
<keyword evidence="6" id="KW-0472">Membrane</keyword>
<keyword evidence="3 7" id="KW-0732">Signal</keyword>
<organism evidence="9 10">
    <name type="scientific">Zhihengliuella flava</name>
    <dbReference type="NCBI Taxonomy" id="1285193"/>
    <lineage>
        <taxon>Bacteria</taxon>
        <taxon>Bacillati</taxon>
        <taxon>Actinomycetota</taxon>
        <taxon>Actinomycetes</taxon>
        <taxon>Micrococcales</taxon>
        <taxon>Micrococcaceae</taxon>
        <taxon>Zhihengliuella</taxon>
    </lineage>
</organism>
<feature type="domain" description="Gram-positive cocci surface proteins LPxTG" evidence="8">
    <location>
        <begin position="587"/>
        <end position="619"/>
    </location>
</feature>
<keyword evidence="4" id="KW-0572">Peptidoglycan-anchor</keyword>
<sequence length="619" mass="63111">MQIRKTLGGALTAVLAMGSLAALATPSYAAPTYDIEQCMPSSGLGTVASNGTVTPLPKDNNVSVYAGGNFSRIEGAELEGQLVVDGDADLGSGAYSMGRVGVGSGMMPTAGSDVLRIGGDLSFPGPGTVEVSLIDEQDTLLESHVAVGGAVTGAGTIAVPGAGSSIDEGLGREAALGEPSFADWPSNDFAVLTSFIDQNVNHVDNVAGTATSEFGTLSLNGDASAARHTFTVDAADLNGFSLQVGENIDPTEPIIITVEDAAATLSIQGLFDSTMQAIDPTSARFGQLASQILWVFPNATDVELGGAQLPGSVVVPTAGSTTSMTAAGTNGRVWVAGDLIQNRAGSEFHNFPFIGNPDSTCNEPPTSPVVTTEVAPVTPDVTQAQCIDGEATEPTITLPTTEGITYTITGTVEAGNTVTITATSDENTTLTEADGWTLNNDGTATLEITLENPDCTEPTTEVAPVTPDVTQAQCIDGEATEPTITLPTTEGITYTITGTVEAGNTVTITATSDENTTLTEADGWTLNNDGTATLEITLENPDCTDEALPTETPDPTPTPVEPTDPDTPDAQVDEDGQAGGSSDSDELAKTGVTQAPMIALGLALLLAGGVLLAVRRKRA</sequence>
<feature type="signal peptide" evidence="7">
    <location>
        <begin position="1"/>
        <end position="24"/>
    </location>
</feature>
<evidence type="ECO:0000256" key="4">
    <source>
        <dbReference type="ARBA" id="ARBA00023088"/>
    </source>
</evidence>
<dbReference type="NCBIfam" id="TIGR04215">
    <property type="entry name" value="choice_anch_A"/>
    <property type="match status" value="1"/>
</dbReference>
<dbReference type="InterPro" id="IPR026588">
    <property type="entry name" value="Choice_anch_A"/>
</dbReference>
<dbReference type="RefSeq" id="WP_196837159.1">
    <property type="nucleotide sequence ID" value="NZ_JADOTZ010000001.1"/>
</dbReference>
<feature type="compositionally biased region" description="Pro residues" evidence="5">
    <location>
        <begin position="552"/>
        <end position="562"/>
    </location>
</feature>
<proteinExistence type="predicted"/>
<keyword evidence="6" id="KW-0812">Transmembrane</keyword>
<reference evidence="9" key="1">
    <citation type="submission" date="2020-11" db="EMBL/GenBank/DDBJ databases">
        <title>Sequencing the genomes of 1000 actinobacteria strains.</title>
        <authorList>
            <person name="Klenk H.-P."/>
        </authorList>
    </citation>
    <scope>NUCLEOTIDE SEQUENCE</scope>
    <source>
        <strain evidence="9">DSM 26152</strain>
    </source>
</reference>
<evidence type="ECO:0000256" key="6">
    <source>
        <dbReference type="SAM" id="Phobius"/>
    </source>
</evidence>
<dbReference type="NCBIfam" id="TIGR01167">
    <property type="entry name" value="LPXTG_anchor"/>
    <property type="match status" value="1"/>
</dbReference>
<evidence type="ECO:0000256" key="1">
    <source>
        <dbReference type="ARBA" id="ARBA00022512"/>
    </source>
</evidence>
<gene>
    <name evidence="9" type="ORF">IW252_001395</name>
</gene>
<feature type="region of interest" description="Disordered" evidence="5">
    <location>
        <begin position="543"/>
        <end position="589"/>
    </location>
</feature>
<comment type="caution">
    <text evidence="9">The sequence shown here is derived from an EMBL/GenBank/DDBJ whole genome shotgun (WGS) entry which is preliminary data.</text>
</comment>
<evidence type="ECO:0000313" key="10">
    <source>
        <dbReference type="Proteomes" id="UP000625033"/>
    </source>
</evidence>